<dbReference type="GO" id="GO:0005737">
    <property type="term" value="C:cytoplasm"/>
    <property type="evidence" value="ECO:0000318"/>
    <property type="project" value="GO_Central"/>
</dbReference>
<dbReference type="CDD" id="cd07816">
    <property type="entry name" value="Bet_v1-like"/>
    <property type="match status" value="1"/>
</dbReference>
<accession>A0A2K1K6Z7</accession>
<dbReference type="EMBL" id="ABEU02000008">
    <property type="protein sequence ID" value="PNR49549.1"/>
    <property type="molecule type" value="Genomic_DNA"/>
</dbReference>
<dbReference type="GO" id="GO:0005634">
    <property type="term" value="C:nucleus"/>
    <property type="evidence" value="ECO:0000318"/>
    <property type="project" value="GO_Central"/>
</dbReference>
<dbReference type="OMA" id="WEMYRDN"/>
<dbReference type="PaxDb" id="3218-PP1S62_189V6.1"/>
<gene>
    <name evidence="4" type="primary">LOC112286099</name>
    <name evidence="3" type="ORF">PHYPA_011445</name>
</gene>
<dbReference type="PANTHER" id="PTHR31213">
    <property type="entry name" value="OS08G0374000 PROTEIN-RELATED"/>
    <property type="match status" value="1"/>
</dbReference>
<evidence type="ECO:0000259" key="2">
    <source>
        <dbReference type="Pfam" id="PF00407"/>
    </source>
</evidence>
<dbReference type="InterPro" id="IPR000916">
    <property type="entry name" value="Bet_v_I/MLP"/>
</dbReference>
<dbReference type="GO" id="GO:0004864">
    <property type="term" value="F:protein phosphatase inhibitor activity"/>
    <property type="evidence" value="ECO:0000318"/>
    <property type="project" value="GO_Central"/>
</dbReference>
<dbReference type="EnsemblPlants" id="Pp3c8_12660V3.1">
    <property type="protein sequence ID" value="Pp3c8_12660V3.1"/>
    <property type="gene ID" value="Pp3c8_12660"/>
</dbReference>
<organism evidence="3">
    <name type="scientific">Physcomitrium patens</name>
    <name type="common">Spreading-leaved earth moss</name>
    <name type="synonym">Physcomitrella patens</name>
    <dbReference type="NCBI Taxonomy" id="3218"/>
    <lineage>
        <taxon>Eukaryota</taxon>
        <taxon>Viridiplantae</taxon>
        <taxon>Streptophyta</taxon>
        <taxon>Embryophyta</taxon>
        <taxon>Bryophyta</taxon>
        <taxon>Bryophytina</taxon>
        <taxon>Bryopsida</taxon>
        <taxon>Funariidae</taxon>
        <taxon>Funariales</taxon>
        <taxon>Funariaceae</taxon>
        <taxon>Physcomitrium</taxon>
    </lineage>
</organism>
<reference evidence="3 5" key="2">
    <citation type="journal article" date="2018" name="Plant J.">
        <title>The Physcomitrella patens chromosome-scale assembly reveals moss genome structure and evolution.</title>
        <authorList>
            <person name="Lang D."/>
            <person name="Ullrich K.K."/>
            <person name="Murat F."/>
            <person name="Fuchs J."/>
            <person name="Jenkins J."/>
            <person name="Haas F.B."/>
            <person name="Piednoel M."/>
            <person name="Gundlach H."/>
            <person name="Van Bel M."/>
            <person name="Meyberg R."/>
            <person name="Vives C."/>
            <person name="Morata J."/>
            <person name="Symeonidi A."/>
            <person name="Hiss M."/>
            <person name="Muchero W."/>
            <person name="Kamisugi Y."/>
            <person name="Saleh O."/>
            <person name="Blanc G."/>
            <person name="Decker E.L."/>
            <person name="van Gessel N."/>
            <person name="Grimwood J."/>
            <person name="Hayes R.D."/>
            <person name="Graham S.W."/>
            <person name="Gunter L.E."/>
            <person name="McDaniel S.F."/>
            <person name="Hoernstein S.N.W."/>
            <person name="Larsson A."/>
            <person name="Li F.W."/>
            <person name="Perroud P.F."/>
            <person name="Phillips J."/>
            <person name="Ranjan P."/>
            <person name="Rokshar D.S."/>
            <person name="Rothfels C.J."/>
            <person name="Schneider L."/>
            <person name="Shu S."/>
            <person name="Stevenson D.W."/>
            <person name="Thummler F."/>
            <person name="Tillich M."/>
            <person name="Villarreal Aguilar J.C."/>
            <person name="Widiez T."/>
            <person name="Wong G.K."/>
            <person name="Wymore A."/>
            <person name="Zhang Y."/>
            <person name="Zimmer A.D."/>
            <person name="Quatrano R.S."/>
            <person name="Mayer K.F.X."/>
            <person name="Goodstein D."/>
            <person name="Casacuberta J.M."/>
            <person name="Vandepoele K."/>
            <person name="Reski R."/>
            <person name="Cuming A.C."/>
            <person name="Tuskan G.A."/>
            <person name="Maumus F."/>
            <person name="Salse J."/>
            <person name="Schmutz J."/>
            <person name="Rensing S.A."/>
        </authorList>
    </citation>
    <scope>NUCLEOTIDE SEQUENCE [LARGE SCALE GENOMIC DNA]</scope>
    <source>
        <strain evidence="4 5">cv. Gransden 2004</strain>
    </source>
</reference>
<reference evidence="3 5" key="1">
    <citation type="journal article" date="2008" name="Science">
        <title>The Physcomitrella genome reveals evolutionary insights into the conquest of land by plants.</title>
        <authorList>
            <person name="Rensing S."/>
            <person name="Lang D."/>
            <person name="Zimmer A."/>
            <person name="Terry A."/>
            <person name="Salamov A."/>
            <person name="Shapiro H."/>
            <person name="Nishiyama T."/>
            <person name="Perroud P.-F."/>
            <person name="Lindquist E."/>
            <person name="Kamisugi Y."/>
            <person name="Tanahashi T."/>
            <person name="Sakakibara K."/>
            <person name="Fujita T."/>
            <person name="Oishi K."/>
            <person name="Shin-I T."/>
            <person name="Kuroki Y."/>
            <person name="Toyoda A."/>
            <person name="Suzuki Y."/>
            <person name="Hashimoto A."/>
            <person name="Yamaguchi K."/>
            <person name="Sugano A."/>
            <person name="Kohara Y."/>
            <person name="Fujiyama A."/>
            <person name="Anterola A."/>
            <person name="Aoki S."/>
            <person name="Ashton N."/>
            <person name="Barbazuk W.B."/>
            <person name="Barker E."/>
            <person name="Bennetzen J."/>
            <person name="Bezanilla M."/>
            <person name="Blankenship R."/>
            <person name="Cho S.H."/>
            <person name="Dutcher S."/>
            <person name="Estelle M."/>
            <person name="Fawcett J.A."/>
            <person name="Gundlach H."/>
            <person name="Hanada K."/>
            <person name="Heyl A."/>
            <person name="Hicks K.A."/>
            <person name="Hugh J."/>
            <person name="Lohr M."/>
            <person name="Mayer K."/>
            <person name="Melkozernov A."/>
            <person name="Murata T."/>
            <person name="Nelson D."/>
            <person name="Pils B."/>
            <person name="Prigge M."/>
            <person name="Reiss B."/>
            <person name="Renner T."/>
            <person name="Rombauts S."/>
            <person name="Rushton P."/>
            <person name="Sanderfoot A."/>
            <person name="Schween G."/>
            <person name="Shiu S.-H."/>
            <person name="Stueber K."/>
            <person name="Theodoulou F.L."/>
            <person name="Tu H."/>
            <person name="Van de Peer Y."/>
            <person name="Verrier P.J."/>
            <person name="Waters E."/>
            <person name="Wood A."/>
            <person name="Yang L."/>
            <person name="Cove D."/>
            <person name="Cuming A."/>
            <person name="Hasebe M."/>
            <person name="Lucas S."/>
            <person name="Mishler D.B."/>
            <person name="Reski R."/>
            <person name="Grigoriev I."/>
            <person name="Quatrano R.S."/>
            <person name="Boore J.L."/>
        </authorList>
    </citation>
    <scope>NUCLEOTIDE SEQUENCE [LARGE SCALE GENOMIC DNA]</scope>
    <source>
        <strain evidence="4 5">cv. Gransden 2004</strain>
    </source>
</reference>
<dbReference type="Gramene" id="Pp3c8_12660V3.2">
    <property type="protein sequence ID" value="Pp3c8_12660V3.2"/>
    <property type="gene ID" value="Pp3c8_12660"/>
</dbReference>
<comment type="similarity">
    <text evidence="1">Belongs to the BetVI family.</text>
</comment>
<dbReference type="GO" id="GO:0006952">
    <property type="term" value="P:defense response"/>
    <property type="evidence" value="ECO:0007669"/>
    <property type="project" value="InterPro"/>
</dbReference>
<protein>
    <recommendedName>
        <fullName evidence="2">Bet v I/Major latex protein domain-containing protein</fullName>
    </recommendedName>
</protein>
<dbReference type="RefSeq" id="XP_024383445.1">
    <property type="nucleotide sequence ID" value="XM_024527677.2"/>
</dbReference>
<evidence type="ECO:0000313" key="5">
    <source>
        <dbReference type="Proteomes" id="UP000006727"/>
    </source>
</evidence>
<dbReference type="SUPFAM" id="SSF55961">
    <property type="entry name" value="Bet v1-like"/>
    <property type="match status" value="1"/>
</dbReference>
<dbReference type="PANTHER" id="PTHR31213:SF24">
    <property type="entry name" value="OS08G0374000 PROTEIN"/>
    <property type="match status" value="1"/>
</dbReference>
<dbReference type="Proteomes" id="UP000006727">
    <property type="component" value="Chromosome 8"/>
</dbReference>
<dbReference type="EnsemblPlants" id="Pp3c8_12660V3.2">
    <property type="protein sequence ID" value="Pp3c8_12660V3.2"/>
    <property type="gene ID" value="Pp3c8_12660"/>
</dbReference>
<sequence length="154" mass="17370">MGKLEFEWTAKDCAPERCMRIASNMDLIFPSLLPQFFVKTERLEGDGGPGTIRLITLGPAITGGEERQNKERVTVVDEGTGTIGWELVDDHRYSKLKTTFKIIPCSNGKDSILHWEIDFEPIDGSTPPPENFKDSKIHVIEAVQKYANTHPEWP</sequence>
<evidence type="ECO:0000313" key="4">
    <source>
        <dbReference type="EnsemblPlants" id="Pp3c8_12660V3.1"/>
    </source>
</evidence>
<dbReference type="RefSeq" id="XP_073392136.1">
    <property type="nucleotide sequence ID" value="XM_073536035.1"/>
</dbReference>
<feature type="domain" description="Bet v I/Major latex protein" evidence="2">
    <location>
        <begin position="14"/>
        <end position="146"/>
    </location>
</feature>
<evidence type="ECO:0000256" key="1">
    <source>
        <dbReference type="ARBA" id="ARBA00009744"/>
    </source>
</evidence>
<reference evidence="4" key="3">
    <citation type="submission" date="2020-12" db="UniProtKB">
        <authorList>
            <consortium name="EnsemblPlants"/>
        </authorList>
    </citation>
    <scope>IDENTIFICATION</scope>
</reference>
<dbReference type="GO" id="GO:0010427">
    <property type="term" value="F:abscisic acid binding"/>
    <property type="evidence" value="ECO:0000318"/>
    <property type="project" value="GO_Central"/>
</dbReference>
<dbReference type="AlphaFoldDB" id="A0A2K1K6Z7"/>
<dbReference type="GeneID" id="112286099"/>
<proteinExistence type="inferred from homology"/>
<keyword evidence="5" id="KW-1185">Reference proteome</keyword>
<dbReference type="Gene3D" id="3.30.530.20">
    <property type="match status" value="1"/>
</dbReference>
<dbReference type="OrthoDB" id="1845342at2759"/>
<dbReference type="InterPro" id="IPR050279">
    <property type="entry name" value="Plant_def-hormone_signal"/>
</dbReference>
<dbReference type="InterPro" id="IPR023393">
    <property type="entry name" value="START-like_dom_sf"/>
</dbReference>
<dbReference type="Gramene" id="Pp3c8_12660V3.1">
    <property type="protein sequence ID" value="Pp3c8_12660V3.1"/>
    <property type="gene ID" value="Pp3c8_12660"/>
</dbReference>
<evidence type="ECO:0000313" key="3">
    <source>
        <dbReference type="EMBL" id="PNR49549.1"/>
    </source>
</evidence>
<dbReference type="GO" id="GO:0038023">
    <property type="term" value="F:signaling receptor activity"/>
    <property type="evidence" value="ECO:0000318"/>
    <property type="project" value="GO_Central"/>
</dbReference>
<dbReference type="STRING" id="3218.A0A2K1K6Z7"/>
<dbReference type="Pfam" id="PF00407">
    <property type="entry name" value="Bet_v_1"/>
    <property type="match status" value="1"/>
</dbReference>
<name>A0A2K1K6Z7_PHYPA</name>
<dbReference type="GO" id="GO:0009738">
    <property type="term" value="P:abscisic acid-activated signaling pathway"/>
    <property type="evidence" value="ECO:0000318"/>
    <property type="project" value="GO_Central"/>
</dbReference>